<reference evidence="2" key="1">
    <citation type="submission" date="2020-11" db="EMBL/GenBank/DDBJ databases">
        <authorList>
            <consortium name="DOE Joint Genome Institute"/>
            <person name="Ahrendt S."/>
            <person name="Riley R."/>
            <person name="Andreopoulos W."/>
            <person name="Labutti K."/>
            <person name="Pangilinan J."/>
            <person name="Ruiz-Duenas F.J."/>
            <person name="Barrasa J.M."/>
            <person name="Sanchez-Garcia M."/>
            <person name="Camarero S."/>
            <person name="Miyauchi S."/>
            <person name="Serrano A."/>
            <person name="Linde D."/>
            <person name="Babiker R."/>
            <person name="Drula E."/>
            <person name="Ayuso-Fernandez I."/>
            <person name="Pacheco R."/>
            <person name="Padilla G."/>
            <person name="Ferreira P."/>
            <person name="Barriuso J."/>
            <person name="Kellner H."/>
            <person name="Castanera R."/>
            <person name="Alfaro M."/>
            <person name="Ramirez L."/>
            <person name="Pisabarro A.G."/>
            <person name="Kuo A."/>
            <person name="Tritt A."/>
            <person name="Lipzen A."/>
            <person name="He G."/>
            <person name="Yan M."/>
            <person name="Ng V."/>
            <person name="Cullen D."/>
            <person name="Martin F."/>
            <person name="Rosso M.-N."/>
            <person name="Henrissat B."/>
            <person name="Hibbett D."/>
            <person name="Martinez A.T."/>
            <person name="Grigoriev I.V."/>
        </authorList>
    </citation>
    <scope>NUCLEOTIDE SEQUENCE</scope>
    <source>
        <strain evidence="2">MF-IS2</strain>
    </source>
</reference>
<name>A0A9P5X9T2_9AGAR</name>
<organism evidence="2 3">
    <name type="scientific">Macrolepiota fuliginosa MF-IS2</name>
    <dbReference type="NCBI Taxonomy" id="1400762"/>
    <lineage>
        <taxon>Eukaryota</taxon>
        <taxon>Fungi</taxon>
        <taxon>Dikarya</taxon>
        <taxon>Basidiomycota</taxon>
        <taxon>Agaricomycotina</taxon>
        <taxon>Agaricomycetes</taxon>
        <taxon>Agaricomycetidae</taxon>
        <taxon>Agaricales</taxon>
        <taxon>Agaricineae</taxon>
        <taxon>Agaricaceae</taxon>
        <taxon>Macrolepiota</taxon>
    </lineage>
</organism>
<evidence type="ECO:0000259" key="1">
    <source>
        <dbReference type="Pfam" id="PF18885"/>
    </source>
</evidence>
<evidence type="ECO:0000313" key="2">
    <source>
        <dbReference type="EMBL" id="KAF9445396.1"/>
    </source>
</evidence>
<evidence type="ECO:0000313" key="3">
    <source>
        <dbReference type="Proteomes" id="UP000807342"/>
    </source>
</evidence>
<accession>A0A9P5X9T2</accession>
<keyword evidence="3" id="KW-1185">Reference proteome</keyword>
<sequence>MRAFNVAWGVHFYTTGAQDMNNALAQGYISQPSPGLIYNVQVPNSVPYLRALSDAWHDHFYTIFQTEFDFAIANLGYHQENTAGFLYPSPQCGAIPLFRLINDQVHDHFYTENPQERDGAAAAGYRYEGIAGFILPN</sequence>
<comment type="caution">
    <text evidence="2">The sequence shown here is derived from an EMBL/GenBank/DDBJ whole genome shotgun (WGS) entry which is preliminary data.</text>
</comment>
<dbReference type="Proteomes" id="UP000807342">
    <property type="component" value="Unassembled WGS sequence"/>
</dbReference>
<dbReference type="InterPro" id="IPR043708">
    <property type="entry name" value="DUF5648"/>
</dbReference>
<dbReference type="OrthoDB" id="9971254at2759"/>
<dbReference type="AlphaFoldDB" id="A0A9P5X9T2"/>
<protein>
    <recommendedName>
        <fullName evidence="1">DUF5648 domain-containing protein</fullName>
    </recommendedName>
</protein>
<dbReference type="EMBL" id="MU151304">
    <property type="protein sequence ID" value="KAF9445396.1"/>
    <property type="molecule type" value="Genomic_DNA"/>
</dbReference>
<proteinExistence type="predicted"/>
<gene>
    <name evidence="2" type="ORF">P691DRAFT_271962</name>
</gene>
<dbReference type="Pfam" id="PF18885">
    <property type="entry name" value="DUF5648"/>
    <property type="match status" value="1"/>
</dbReference>
<feature type="domain" description="DUF5648" evidence="1">
    <location>
        <begin position="1"/>
        <end position="134"/>
    </location>
</feature>